<protein>
    <recommendedName>
        <fullName evidence="1">Serine aminopeptidase S33 domain-containing protein</fullName>
    </recommendedName>
</protein>
<dbReference type="PANTHER" id="PTHR12277">
    <property type="entry name" value="ALPHA/BETA HYDROLASE DOMAIN-CONTAINING PROTEIN"/>
    <property type="match status" value="1"/>
</dbReference>
<dbReference type="Gene3D" id="3.40.50.1820">
    <property type="entry name" value="alpha/beta hydrolase"/>
    <property type="match status" value="1"/>
</dbReference>
<organism evidence="2 3">
    <name type="scientific">Novilysobacter luteus</name>
    <dbReference type="NCBI Taxonomy" id="2822368"/>
    <lineage>
        <taxon>Bacteria</taxon>
        <taxon>Pseudomonadati</taxon>
        <taxon>Pseudomonadota</taxon>
        <taxon>Gammaproteobacteria</taxon>
        <taxon>Lysobacterales</taxon>
        <taxon>Lysobacteraceae</taxon>
        <taxon>Novilysobacter</taxon>
    </lineage>
</organism>
<reference evidence="2 3" key="1">
    <citation type="submission" date="2021-04" db="EMBL/GenBank/DDBJ databases">
        <authorList>
            <person name="Rodrigo-Torres L."/>
            <person name="Arahal R. D."/>
            <person name="Lucena T."/>
        </authorList>
    </citation>
    <scope>NUCLEOTIDE SEQUENCE [LARGE SCALE GENOMIC DNA]</scope>
    <source>
        <strain evidence="2 3">CECT 30171</strain>
    </source>
</reference>
<feature type="domain" description="Serine aminopeptidase S33" evidence="1">
    <location>
        <begin position="78"/>
        <end position="194"/>
    </location>
</feature>
<accession>A0ABM8UEN7</accession>
<dbReference type="Pfam" id="PF12146">
    <property type="entry name" value="Hydrolase_4"/>
    <property type="match status" value="1"/>
</dbReference>
<sequence length="294" mass="31681">MKRITRIACAVLAAVVVAGCTYRINESNIVIARSAPPVDLSVLHAEFPGYRIEPAAITTPDGNRLQSLRFVREDAVATVLYFGGNGYTVARFAPRTLAVYRDLPVNVVLVDHRGYGGSSGTPTVETLMADAGLVHAQVRADPAFAGMPLLLHGHSLGSFMAGHVAAERPVDGVILESSVTTTEDWTAHLRSQQRWWVRALVWRVLPDEGLARMGNSRAVAALDEPALFVVGADDDITPARFTRELFDIAPLAEDRKRLLVVPGRGHQDATDTDAFREAMAAFVEHVVGAAPPTG</sequence>
<evidence type="ECO:0000259" key="1">
    <source>
        <dbReference type="Pfam" id="PF12146"/>
    </source>
</evidence>
<dbReference type="EMBL" id="OU015430">
    <property type="protein sequence ID" value="CAG4972237.1"/>
    <property type="molecule type" value="Genomic_DNA"/>
</dbReference>
<name>A0ABM8UEN7_9GAMM</name>
<dbReference type="RefSeq" id="WP_215220083.1">
    <property type="nucleotide sequence ID" value="NZ_OU015430.1"/>
</dbReference>
<keyword evidence="3" id="KW-1185">Reference proteome</keyword>
<evidence type="ECO:0000313" key="2">
    <source>
        <dbReference type="EMBL" id="CAG4972237.1"/>
    </source>
</evidence>
<dbReference type="PANTHER" id="PTHR12277:SF81">
    <property type="entry name" value="PROTEIN ABHD13"/>
    <property type="match status" value="1"/>
</dbReference>
<dbReference type="Proteomes" id="UP000680116">
    <property type="component" value="Chromosome"/>
</dbReference>
<dbReference type="PROSITE" id="PS51257">
    <property type="entry name" value="PROKAR_LIPOPROTEIN"/>
    <property type="match status" value="1"/>
</dbReference>
<dbReference type="InterPro" id="IPR022742">
    <property type="entry name" value="Hydrolase_4"/>
</dbReference>
<dbReference type="SUPFAM" id="SSF53474">
    <property type="entry name" value="alpha/beta-Hydrolases"/>
    <property type="match status" value="1"/>
</dbReference>
<dbReference type="InterPro" id="IPR029058">
    <property type="entry name" value="AB_hydrolase_fold"/>
</dbReference>
<evidence type="ECO:0000313" key="3">
    <source>
        <dbReference type="Proteomes" id="UP000680116"/>
    </source>
</evidence>
<gene>
    <name evidence="2" type="ORF">LYB30171_01158</name>
</gene>
<proteinExistence type="predicted"/>